<comment type="caution">
    <text evidence="2">The sequence shown here is derived from an EMBL/GenBank/DDBJ whole genome shotgun (WGS) entry which is preliminary data.</text>
</comment>
<dbReference type="InterPro" id="IPR003148">
    <property type="entry name" value="RCK_N"/>
</dbReference>
<accession>A0A2M7R6F9</accession>
<dbReference type="Proteomes" id="UP000230767">
    <property type="component" value="Unassembled WGS sequence"/>
</dbReference>
<dbReference type="SUPFAM" id="SSF51735">
    <property type="entry name" value="NAD(P)-binding Rossmann-fold domains"/>
    <property type="match status" value="1"/>
</dbReference>
<dbReference type="Gene3D" id="3.30.70.1450">
    <property type="entry name" value="Regulator of K+ conductance, C-terminal domain"/>
    <property type="match status" value="1"/>
</dbReference>
<evidence type="ECO:0000313" key="3">
    <source>
        <dbReference type="Proteomes" id="UP000230767"/>
    </source>
</evidence>
<dbReference type="PROSITE" id="PS51201">
    <property type="entry name" value="RCK_N"/>
    <property type="match status" value="1"/>
</dbReference>
<dbReference type="InterPro" id="IPR036721">
    <property type="entry name" value="RCK_C_sf"/>
</dbReference>
<organism evidence="2 3">
    <name type="scientific">Candidatus Nealsonbacteria bacterium CG_4_10_14_0_8_um_filter_37_14</name>
    <dbReference type="NCBI Taxonomy" id="1974684"/>
    <lineage>
        <taxon>Bacteria</taxon>
        <taxon>Candidatus Nealsoniibacteriota</taxon>
    </lineage>
</organism>
<dbReference type="Pfam" id="PF02080">
    <property type="entry name" value="TrkA_C"/>
    <property type="match status" value="1"/>
</dbReference>
<reference evidence="3" key="1">
    <citation type="submission" date="2017-09" db="EMBL/GenBank/DDBJ databases">
        <title>Depth-based differentiation of microbial function through sediment-hosted aquifers and enrichment of novel symbionts in the deep terrestrial subsurface.</title>
        <authorList>
            <person name="Probst A.J."/>
            <person name="Ladd B."/>
            <person name="Jarett J.K."/>
            <person name="Geller-Mcgrath D.E."/>
            <person name="Sieber C.M.K."/>
            <person name="Emerson J.B."/>
            <person name="Anantharaman K."/>
            <person name="Thomas B.C."/>
            <person name="Malmstrom R."/>
            <person name="Stieglmeier M."/>
            <person name="Klingl A."/>
            <person name="Woyke T."/>
            <person name="Ryan C.M."/>
            <person name="Banfield J.F."/>
        </authorList>
    </citation>
    <scope>NUCLEOTIDE SEQUENCE [LARGE SCALE GENOMIC DNA]</scope>
</reference>
<protein>
    <recommendedName>
        <fullName evidence="1">RCK N-terminal domain-containing protein</fullName>
    </recommendedName>
</protein>
<evidence type="ECO:0000259" key="1">
    <source>
        <dbReference type="PROSITE" id="PS51201"/>
    </source>
</evidence>
<evidence type="ECO:0000313" key="2">
    <source>
        <dbReference type="EMBL" id="PIY88666.1"/>
    </source>
</evidence>
<dbReference type="Gene3D" id="3.40.50.720">
    <property type="entry name" value="NAD(P)-binding Rossmann-like Domain"/>
    <property type="match status" value="1"/>
</dbReference>
<dbReference type="InterPro" id="IPR050721">
    <property type="entry name" value="Trk_Ktr_HKT_K-transport"/>
</dbReference>
<dbReference type="GO" id="GO:0006813">
    <property type="term" value="P:potassium ion transport"/>
    <property type="evidence" value="ECO:0007669"/>
    <property type="project" value="InterPro"/>
</dbReference>
<gene>
    <name evidence="2" type="ORF">COY73_03130</name>
</gene>
<proteinExistence type="predicted"/>
<dbReference type="EMBL" id="PFLW01000075">
    <property type="protein sequence ID" value="PIY88666.1"/>
    <property type="molecule type" value="Genomic_DNA"/>
</dbReference>
<dbReference type="GO" id="GO:0008324">
    <property type="term" value="F:monoatomic cation transmembrane transporter activity"/>
    <property type="evidence" value="ECO:0007669"/>
    <property type="project" value="InterPro"/>
</dbReference>
<dbReference type="PANTHER" id="PTHR43833:SF7">
    <property type="entry name" value="KTR SYSTEM POTASSIUM UPTAKE PROTEIN C"/>
    <property type="match status" value="1"/>
</dbReference>
<dbReference type="InterPro" id="IPR036291">
    <property type="entry name" value="NAD(P)-bd_dom_sf"/>
</dbReference>
<dbReference type="AlphaFoldDB" id="A0A2M7R6F9"/>
<feature type="domain" description="RCK N-terminal" evidence="1">
    <location>
        <begin position="3"/>
        <end position="119"/>
    </location>
</feature>
<name>A0A2M7R6F9_9BACT</name>
<dbReference type="SUPFAM" id="SSF116726">
    <property type="entry name" value="TrkA C-terminal domain-like"/>
    <property type="match status" value="1"/>
</dbReference>
<dbReference type="InterPro" id="IPR006037">
    <property type="entry name" value="RCK_C"/>
</dbReference>
<dbReference type="Pfam" id="PF02254">
    <property type="entry name" value="TrkA_N"/>
    <property type="match status" value="1"/>
</dbReference>
<sequence length="235" mass="26666">MERKKFAVIGLGRFGLKLIEELNKMGLEVIAIDKDSSKIEEVREIASESIILNAIDKEALKKSGVKDVDVVIVTIGQEMENSILITNLLKEIGVKEIIARAENPVHAKILRRVGADKIILPEEDMAVRLAHTIHFPGVHEYVDMKGPRDLAEFKIPLQSKIIGKKIGQIYKEFQDKVNILTIEKEKGKVFNHELAKEREERESIVSRDDYIIEANDILILFAKPENLEKFIGKFS</sequence>
<dbReference type="PANTHER" id="PTHR43833">
    <property type="entry name" value="POTASSIUM CHANNEL PROTEIN 2-RELATED-RELATED"/>
    <property type="match status" value="1"/>
</dbReference>